<keyword evidence="3 5" id="KW-0479">Metal-binding</keyword>
<keyword evidence="4 5" id="KW-0862">Zinc</keyword>
<evidence type="ECO:0000256" key="2">
    <source>
        <dbReference type="ARBA" id="ARBA00022694"/>
    </source>
</evidence>
<dbReference type="GO" id="GO:0006400">
    <property type="term" value="P:tRNA modification"/>
    <property type="evidence" value="ECO:0007669"/>
    <property type="project" value="InterPro"/>
</dbReference>
<keyword evidence="9" id="KW-1185">Reference proteome</keyword>
<protein>
    <recommendedName>
        <fullName evidence="5">Queuine tRNA-ribosyltransferase accessory subunit 2</fullName>
    </recommendedName>
    <alternativeName>
        <fullName evidence="5">Queuine tRNA-ribosyltransferase domain-containing protein 1</fullName>
    </alternativeName>
</protein>
<evidence type="ECO:0000313" key="9">
    <source>
        <dbReference type="Proteomes" id="UP000756132"/>
    </source>
</evidence>
<comment type="subunit">
    <text evidence="5">Heterodimer of a catalytic subunit and an accessory subunit.</text>
</comment>
<keyword evidence="2 5" id="KW-0819">tRNA processing</keyword>
<dbReference type="Gene3D" id="3.20.20.105">
    <property type="entry name" value="Queuine tRNA-ribosyltransferase-like"/>
    <property type="match status" value="1"/>
</dbReference>
<evidence type="ECO:0000256" key="6">
    <source>
        <dbReference type="SAM" id="MobiDB-lite"/>
    </source>
</evidence>
<sequence length="474" mass="51391">MNGHVNGTPSQLPDEMFGIIEATGQGLAPRLGRLALPGRRVIDTPHYLGNTSRGVVPHITQDTFVRDTHINAVYVALEDFIEKAPRDTPPLYNFRSPDGASSLRRFIALPEDTLLVLGTRRTPPVLAPAANSNTDKTIAIGTSVGFRTLAAADYADGVEGLGADIVVGLGDIPYGRTPGNKRIEKATDRSIAWLQDHVLLRKEKEAKHQAKLFASLLPVSCAEQQYYIDKIEELVDDVSGLAIHDTSSLEGLPEDLWHLPRLGYTEPASPHDILRQVGLGIDIFAVPFITAATDAGIALDFSFPSKQEATSNGREPSALGIDMWLPTHAVDVSPLSAECECYACTNHHRAYLQHLLAAKEMLGWVLLQIHNHHVIELVFEGIRSSIAAGTFEDDVTGFSNVYESSLPEKTGQGPRIRGYQFKAEGPGEPKKNKAPYSSLNDAKEKLAEATPPSRDEAVAGADGLEAQGFATKQE</sequence>
<comment type="cofactor">
    <cofactor evidence="5">
        <name>Zn(2+)</name>
        <dbReference type="ChEBI" id="CHEBI:29105"/>
    </cofactor>
    <text evidence="5">Binds 1 zinc ion per subunit.</text>
</comment>
<feature type="domain" description="tRNA-guanine(15) transglycosylase-like" evidence="7">
    <location>
        <begin position="29"/>
        <end position="403"/>
    </location>
</feature>
<dbReference type="InterPro" id="IPR036511">
    <property type="entry name" value="TGT-like_sf"/>
</dbReference>
<dbReference type="InterPro" id="IPR028592">
    <property type="entry name" value="QTRTD1"/>
</dbReference>
<dbReference type="AlphaFoldDB" id="A0A9Q8UQS7"/>
<reference evidence="8" key="1">
    <citation type="submission" date="2021-12" db="EMBL/GenBank/DDBJ databases">
        <authorList>
            <person name="Zaccaron A."/>
            <person name="Stergiopoulos I."/>
        </authorList>
    </citation>
    <scope>NUCLEOTIDE SEQUENCE</scope>
    <source>
        <strain evidence="8">Race5_Kim</strain>
    </source>
</reference>
<feature type="binding site" evidence="5">
    <location>
        <position position="344"/>
    </location>
    <ligand>
        <name>Zn(2+)</name>
        <dbReference type="ChEBI" id="CHEBI:29105"/>
    </ligand>
</feature>
<feature type="region of interest" description="Disordered" evidence="6">
    <location>
        <begin position="406"/>
        <end position="474"/>
    </location>
</feature>
<dbReference type="RefSeq" id="XP_047763353.1">
    <property type="nucleotide sequence ID" value="XM_047906887.1"/>
</dbReference>
<dbReference type="InterPro" id="IPR050852">
    <property type="entry name" value="Queuine_tRNA-ribosyltrfase"/>
</dbReference>
<organism evidence="8 9">
    <name type="scientific">Passalora fulva</name>
    <name type="common">Tomato leaf mold</name>
    <name type="synonym">Cladosporium fulvum</name>
    <dbReference type="NCBI Taxonomy" id="5499"/>
    <lineage>
        <taxon>Eukaryota</taxon>
        <taxon>Fungi</taxon>
        <taxon>Dikarya</taxon>
        <taxon>Ascomycota</taxon>
        <taxon>Pezizomycotina</taxon>
        <taxon>Dothideomycetes</taxon>
        <taxon>Dothideomycetidae</taxon>
        <taxon>Mycosphaerellales</taxon>
        <taxon>Mycosphaerellaceae</taxon>
        <taxon>Fulvia</taxon>
    </lineage>
</organism>
<feature type="binding site" evidence="5">
    <location>
        <position position="339"/>
    </location>
    <ligand>
        <name>Zn(2+)</name>
        <dbReference type="ChEBI" id="CHEBI:29105"/>
    </ligand>
</feature>
<feature type="compositionally biased region" description="Basic and acidic residues" evidence="6">
    <location>
        <begin position="441"/>
        <end position="457"/>
    </location>
</feature>
<gene>
    <name evidence="8" type="ORF">CLAFUR5_07739</name>
</gene>
<feature type="binding site" evidence="5">
    <location>
        <position position="341"/>
    </location>
    <ligand>
        <name>Zn(2+)</name>
        <dbReference type="ChEBI" id="CHEBI:29105"/>
    </ligand>
</feature>
<reference evidence="8" key="2">
    <citation type="journal article" date="2022" name="Microb. Genom.">
        <title>A chromosome-scale genome assembly of the tomato pathogen Cladosporium fulvum reveals a compartmentalized genome architecture and the presence of a dispensable chromosome.</title>
        <authorList>
            <person name="Zaccaron A.Z."/>
            <person name="Chen L.H."/>
            <person name="Samaras A."/>
            <person name="Stergiopoulos I."/>
        </authorList>
    </citation>
    <scope>NUCLEOTIDE SEQUENCE</scope>
    <source>
        <strain evidence="8">Race5_Kim</strain>
    </source>
</reference>
<evidence type="ECO:0000256" key="5">
    <source>
        <dbReference type="HAMAP-Rule" id="MF_03043"/>
    </source>
</evidence>
<evidence type="ECO:0000256" key="3">
    <source>
        <dbReference type="ARBA" id="ARBA00022723"/>
    </source>
</evidence>
<dbReference type="GO" id="GO:0008479">
    <property type="term" value="F:tRNA-guanosine(34) queuine transglycosylase activity"/>
    <property type="evidence" value="ECO:0007669"/>
    <property type="project" value="UniProtKB-UniRule"/>
</dbReference>
<dbReference type="Proteomes" id="UP000756132">
    <property type="component" value="Chromosome 6"/>
</dbReference>
<proteinExistence type="inferred from homology"/>
<comment type="subcellular location">
    <subcellularLocation>
        <location evidence="5">Cytoplasm</location>
    </subcellularLocation>
</comment>
<comment type="function">
    <text evidence="5">Non-catalytic subunit of the queuine tRNA-ribosyltransferase (TGT) that catalyzes the base-exchange of a guanine (G) residue with queuine (Q) at position 34 (anticodon wobble position) in tRNAs with GU(N) anticodons (tRNA-Asp, -Asn, -His and -Tyr), resulting in the hypermodified nucleoside queuosine (7-(((4,5-cis-dihydroxy-2-cyclopenten-1-yl)amino)methyl)-7-deazaguanosine).</text>
</comment>
<dbReference type="GO" id="GO:0046872">
    <property type="term" value="F:metal ion binding"/>
    <property type="evidence" value="ECO:0007669"/>
    <property type="project" value="UniProtKB-KW"/>
</dbReference>
<dbReference type="Pfam" id="PF01702">
    <property type="entry name" value="TGT"/>
    <property type="match status" value="1"/>
</dbReference>
<dbReference type="PANTHER" id="PTHR46064">
    <property type="entry name" value="QUEUINE TRNA-RIBOSYLTRANSFERASE ACCESSORY SUBUNIT 2"/>
    <property type="match status" value="1"/>
</dbReference>
<dbReference type="PANTHER" id="PTHR46064:SF1">
    <property type="entry name" value="QUEUINE TRNA-RIBOSYLTRANSFERASE ACCESSORY SUBUNIT 2"/>
    <property type="match status" value="1"/>
</dbReference>
<dbReference type="OrthoDB" id="27601at2759"/>
<accession>A0A9Q8UQS7</accession>
<evidence type="ECO:0000313" key="8">
    <source>
        <dbReference type="EMBL" id="UJO18987.1"/>
    </source>
</evidence>
<evidence type="ECO:0000256" key="1">
    <source>
        <dbReference type="ARBA" id="ARBA00022490"/>
    </source>
</evidence>
<keyword evidence="1 5" id="KW-0963">Cytoplasm</keyword>
<dbReference type="InterPro" id="IPR002616">
    <property type="entry name" value="tRNA_ribo_trans-like"/>
</dbReference>
<dbReference type="HAMAP" id="MF_03043">
    <property type="entry name" value="QTRT2"/>
    <property type="match status" value="1"/>
</dbReference>
<evidence type="ECO:0000259" key="7">
    <source>
        <dbReference type="Pfam" id="PF01702"/>
    </source>
</evidence>
<comment type="similarity">
    <text evidence="5">Belongs to the queuine tRNA-ribosyltransferase family. QTRT2 subfamily.</text>
</comment>
<dbReference type="GeneID" id="71987617"/>
<dbReference type="EMBL" id="CP090168">
    <property type="protein sequence ID" value="UJO18987.1"/>
    <property type="molecule type" value="Genomic_DNA"/>
</dbReference>
<feature type="binding site" evidence="5">
    <location>
        <position position="370"/>
    </location>
    <ligand>
        <name>Zn(2+)</name>
        <dbReference type="ChEBI" id="CHEBI:29105"/>
    </ligand>
</feature>
<dbReference type="GO" id="GO:0005737">
    <property type="term" value="C:cytoplasm"/>
    <property type="evidence" value="ECO:0007669"/>
    <property type="project" value="UniProtKB-SubCell"/>
</dbReference>
<name>A0A9Q8UQS7_PASFU</name>
<dbReference type="SUPFAM" id="SSF51713">
    <property type="entry name" value="tRNA-guanine transglycosylase"/>
    <property type="match status" value="1"/>
</dbReference>
<dbReference type="KEGG" id="ffu:CLAFUR5_07739"/>
<dbReference type="NCBIfam" id="TIGR00449">
    <property type="entry name" value="tgt_general"/>
    <property type="match status" value="1"/>
</dbReference>
<evidence type="ECO:0000256" key="4">
    <source>
        <dbReference type="ARBA" id="ARBA00022833"/>
    </source>
</evidence>